<name>A0A1X1XGH0_9MYCO</name>
<accession>A0A1X1XGH0</accession>
<dbReference type="EMBL" id="LQPE01000165">
    <property type="protein sequence ID" value="ORV97800.1"/>
    <property type="molecule type" value="Genomic_DNA"/>
</dbReference>
<dbReference type="Proteomes" id="UP000193487">
    <property type="component" value="Unassembled WGS sequence"/>
</dbReference>
<evidence type="ECO:0000313" key="1">
    <source>
        <dbReference type="EMBL" id="ORV97800.1"/>
    </source>
</evidence>
<proteinExistence type="predicted"/>
<reference evidence="1 2" key="1">
    <citation type="submission" date="2016-01" db="EMBL/GenBank/DDBJ databases">
        <title>The new phylogeny of the genus Mycobacterium.</title>
        <authorList>
            <person name="Tarcisio F."/>
            <person name="Conor M."/>
            <person name="Antonella G."/>
            <person name="Elisabetta G."/>
            <person name="Giulia F.S."/>
            <person name="Sara T."/>
            <person name="Anna F."/>
            <person name="Clotilde B."/>
            <person name="Roberto B."/>
            <person name="Veronica D.S."/>
            <person name="Fabio R."/>
            <person name="Monica P."/>
            <person name="Olivier J."/>
            <person name="Enrico T."/>
            <person name="Nicola S."/>
        </authorList>
    </citation>
    <scope>NUCLEOTIDE SEQUENCE [LARGE SCALE GENOMIC DNA]</scope>
    <source>
        <strain evidence="1 2">DSM 45166</strain>
    </source>
</reference>
<evidence type="ECO:0000313" key="2">
    <source>
        <dbReference type="Proteomes" id="UP000193487"/>
    </source>
</evidence>
<keyword evidence="2" id="KW-1185">Reference proteome</keyword>
<gene>
    <name evidence="1" type="ORF">AWC14_14665</name>
</gene>
<comment type="caution">
    <text evidence="1">The sequence shown here is derived from an EMBL/GenBank/DDBJ whole genome shotgun (WGS) entry which is preliminary data.</text>
</comment>
<sequence length="86" mass="9341">MSIYVHAPDGGGIAGSLCEQDGDLTTFRANVTCPDCEDILDAAYSANDWPRLIQGFEQQLRAQQELYARAGAAHSRYFGNAVCDLT</sequence>
<protein>
    <submittedName>
        <fullName evidence="1">Uncharacterized protein</fullName>
    </submittedName>
</protein>
<organism evidence="1 2">
    <name type="scientific">Mycobacterium kyorinense</name>
    <dbReference type="NCBI Taxonomy" id="487514"/>
    <lineage>
        <taxon>Bacteria</taxon>
        <taxon>Bacillati</taxon>
        <taxon>Actinomycetota</taxon>
        <taxon>Actinomycetes</taxon>
        <taxon>Mycobacteriales</taxon>
        <taxon>Mycobacteriaceae</taxon>
        <taxon>Mycobacterium</taxon>
    </lineage>
</organism>
<dbReference type="AlphaFoldDB" id="A0A1X1XGH0"/>